<proteinExistence type="predicted"/>
<keyword evidence="2" id="KW-1185">Reference proteome</keyword>
<organism evidence="1 2">
    <name type="scientific">Phytophthora lilii</name>
    <dbReference type="NCBI Taxonomy" id="2077276"/>
    <lineage>
        <taxon>Eukaryota</taxon>
        <taxon>Sar</taxon>
        <taxon>Stramenopiles</taxon>
        <taxon>Oomycota</taxon>
        <taxon>Peronosporomycetes</taxon>
        <taxon>Peronosporales</taxon>
        <taxon>Peronosporaceae</taxon>
        <taxon>Phytophthora</taxon>
    </lineage>
</organism>
<evidence type="ECO:0000313" key="1">
    <source>
        <dbReference type="EMBL" id="GMF27187.1"/>
    </source>
</evidence>
<accession>A0A9W6U8I2</accession>
<reference evidence="1" key="1">
    <citation type="submission" date="2023-04" db="EMBL/GenBank/DDBJ databases">
        <title>Phytophthora lilii NBRC 32176.</title>
        <authorList>
            <person name="Ichikawa N."/>
            <person name="Sato H."/>
            <person name="Tonouchi N."/>
        </authorList>
    </citation>
    <scope>NUCLEOTIDE SEQUENCE</scope>
    <source>
        <strain evidence="1">NBRC 32176</strain>
    </source>
</reference>
<sequence>MGPELLQISSTSTFTMLEARVDERFQGDQTIFDDLRQAPIMVDAVEVHIYDGDEEKGATMEYKCSQVLPFDNKATATGFWSIIGADSSMHQKQIVKRSENTSAADSRCLLRFPVGRDGILIADTLSVMKRFLTAQAALC</sequence>
<dbReference type="AlphaFoldDB" id="A0A9W6U8I2"/>
<dbReference type="Proteomes" id="UP001165083">
    <property type="component" value="Unassembled WGS sequence"/>
</dbReference>
<comment type="caution">
    <text evidence="1">The sequence shown here is derived from an EMBL/GenBank/DDBJ whole genome shotgun (WGS) entry which is preliminary data.</text>
</comment>
<evidence type="ECO:0000313" key="2">
    <source>
        <dbReference type="Proteomes" id="UP001165083"/>
    </source>
</evidence>
<name>A0A9W6U8I2_9STRA</name>
<dbReference type="EMBL" id="BSXW01000649">
    <property type="protein sequence ID" value="GMF27187.1"/>
    <property type="molecule type" value="Genomic_DNA"/>
</dbReference>
<gene>
    <name evidence="1" type="ORF">Plil01_001136200</name>
</gene>
<protein>
    <submittedName>
        <fullName evidence="1">Unnamed protein product</fullName>
    </submittedName>
</protein>